<evidence type="ECO:0000256" key="3">
    <source>
        <dbReference type="ARBA" id="ARBA00022833"/>
    </source>
</evidence>
<dbReference type="GO" id="GO:0008270">
    <property type="term" value="F:zinc ion binding"/>
    <property type="evidence" value="ECO:0007669"/>
    <property type="project" value="UniProtKB-KW"/>
</dbReference>
<evidence type="ECO:0000256" key="1">
    <source>
        <dbReference type="ARBA" id="ARBA00022723"/>
    </source>
</evidence>
<name>A0A0N4W299_HAEPC</name>
<evidence type="ECO:0000256" key="2">
    <source>
        <dbReference type="ARBA" id="ARBA00022771"/>
    </source>
</evidence>
<dbReference type="Gene3D" id="4.10.1110.10">
    <property type="entry name" value="AN1-like Zinc finger"/>
    <property type="match status" value="1"/>
</dbReference>
<dbReference type="InterPro" id="IPR000058">
    <property type="entry name" value="Znf_AN1"/>
</dbReference>
<dbReference type="SUPFAM" id="SSF118310">
    <property type="entry name" value="AN1-like Zinc finger"/>
    <property type="match status" value="1"/>
</dbReference>
<evidence type="ECO:0000313" key="6">
    <source>
        <dbReference type="WBParaSite" id="HPLM_0000382701-mRNA-1"/>
    </source>
</evidence>
<sequence length="144" mass="16171">LHPTFLALWGTDNTPKSQEGQVQAKPISNVFMGRDSFRCRRKLKLSEQEIRCMCNFTFCKRHREPSAHNCVIDYKGCGRSKITKVDIAKCKCHLQGSGELTAPVAGESESEGRKDPESANLKLKADENKNQKKLAGYQNWNSIG</sequence>
<accession>A0A0N4W299</accession>
<feature type="region of interest" description="Disordered" evidence="4">
    <location>
        <begin position="103"/>
        <end position="144"/>
    </location>
</feature>
<dbReference type="InterPro" id="IPR035896">
    <property type="entry name" value="AN1-like_Znf"/>
</dbReference>
<evidence type="ECO:0000256" key="4">
    <source>
        <dbReference type="SAM" id="MobiDB-lite"/>
    </source>
</evidence>
<evidence type="ECO:0000259" key="5">
    <source>
        <dbReference type="SMART" id="SM00154"/>
    </source>
</evidence>
<organism evidence="6">
    <name type="scientific">Haemonchus placei</name>
    <name type="common">Barber's pole worm</name>
    <dbReference type="NCBI Taxonomy" id="6290"/>
    <lineage>
        <taxon>Eukaryota</taxon>
        <taxon>Metazoa</taxon>
        <taxon>Ecdysozoa</taxon>
        <taxon>Nematoda</taxon>
        <taxon>Chromadorea</taxon>
        <taxon>Rhabditida</taxon>
        <taxon>Rhabditina</taxon>
        <taxon>Rhabditomorpha</taxon>
        <taxon>Strongyloidea</taxon>
        <taxon>Trichostrongylidae</taxon>
        <taxon>Haemonchus</taxon>
    </lineage>
</organism>
<dbReference type="WBParaSite" id="HPLM_0000382701-mRNA-1">
    <property type="protein sequence ID" value="HPLM_0000382701-mRNA-1"/>
    <property type="gene ID" value="HPLM_0000382701"/>
</dbReference>
<protein>
    <submittedName>
        <fullName evidence="6">AN1-type domain-containing protein</fullName>
    </submittedName>
</protein>
<keyword evidence="1" id="KW-0479">Metal-binding</keyword>
<keyword evidence="2" id="KW-0863">Zinc-finger</keyword>
<dbReference type="SMART" id="SM00154">
    <property type="entry name" value="ZnF_AN1"/>
    <property type="match status" value="1"/>
</dbReference>
<keyword evidence="3" id="KW-0862">Zinc</keyword>
<feature type="domain" description="AN1-type" evidence="5">
    <location>
        <begin position="36"/>
        <end position="75"/>
    </location>
</feature>
<dbReference type="AlphaFoldDB" id="A0A0N4W299"/>
<proteinExistence type="predicted"/>
<feature type="compositionally biased region" description="Basic and acidic residues" evidence="4">
    <location>
        <begin position="110"/>
        <end position="130"/>
    </location>
</feature>
<reference evidence="6" key="1">
    <citation type="submission" date="2017-02" db="UniProtKB">
        <authorList>
            <consortium name="WormBaseParasite"/>
        </authorList>
    </citation>
    <scope>IDENTIFICATION</scope>
</reference>